<gene>
    <name evidence="14" type="primary">LOC107226693</name>
</gene>
<evidence type="ECO:0000256" key="5">
    <source>
        <dbReference type="ARBA" id="ARBA00022490"/>
    </source>
</evidence>
<evidence type="ECO:0000256" key="9">
    <source>
        <dbReference type="ARBA" id="ARBA00023242"/>
    </source>
</evidence>
<evidence type="ECO:0000256" key="2">
    <source>
        <dbReference type="ARBA" id="ARBA00004496"/>
    </source>
</evidence>
<dbReference type="GO" id="GO:0045892">
    <property type="term" value="P:negative regulation of DNA-templated transcription"/>
    <property type="evidence" value="ECO:0007669"/>
    <property type="project" value="TreeGrafter"/>
</dbReference>
<dbReference type="PANTHER" id="PTHR21358:SF4">
    <property type="entry name" value="PROTEIN MAELSTROM HOMOLOG"/>
    <property type="match status" value="1"/>
</dbReference>
<dbReference type="Pfam" id="PF13017">
    <property type="entry name" value="Maelstrom"/>
    <property type="match status" value="1"/>
</dbReference>
<keyword evidence="4" id="KW-0217">Developmental protein</keyword>
<evidence type="ECO:0000313" key="14">
    <source>
        <dbReference type="RefSeq" id="XP_015523077.1"/>
    </source>
</evidence>
<evidence type="ECO:0000256" key="6">
    <source>
        <dbReference type="ARBA" id="ARBA00022782"/>
    </source>
</evidence>
<name>A0A6J0C922_NEOLC</name>
<evidence type="ECO:0000256" key="11">
    <source>
        <dbReference type="PROSITE-ProRule" id="PRU00267"/>
    </source>
</evidence>
<dbReference type="InterPro" id="IPR024970">
    <property type="entry name" value="Maelstrom"/>
</dbReference>
<dbReference type="GO" id="GO:0043565">
    <property type="term" value="F:sequence-specific DNA binding"/>
    <property type="evidence" value="ECO:0007669"/>
    <property type="project" value="TreeGrafter"/>
</dbReference>
<proteinExistence type="inferred from homology"/>
<dbReference type="GO" id="GO:0043186">
    <property type="term" value="C:P granule"/>
    <property type="evidence" value="ECO:0007669"/>
    <property type="project" value="TreeGrafter"/>
</dbReference>
<dbReference type="GO" id="GO:0030154">
    <property type="term" value="P:cell differentiation"/>
    <property type="evidence" value="ECO:0007669"/>
    <property type="project" value="UniProtKB-KW"/>
</dbReference>
<reference evidence="14" key="1">
    <citation type="submission" date="2025-08" db="UniProtKB">
        <authorList>
            <consortium name="RefSeq"/>
        </authorList>
    </citation>
    <scope>IDENTIFICATION</scope>
    <source>
        <tissue evidence="14">Thorax and Abdomen</tissue>
    </source>
</reference>
<dbReference type="GO" id="GO:0007283">
    <property type="term" value="P:spermatogenesis"/>
    <property type="evidence" value="ECO:0007669"/>
    <property type="project" value="TreeGrafter"/>
</dbReference>
<comment type="subcellular location">
    <subcellularLocation>
        <location evidence="2">Cytoplasm</location>
    </subcellularLocation>
    <subcellularLocation>
        <location evidence="1">Nucleus</location>
    </subcellularLocation>
</comment>
<dbReference type="GO" id="GO:0005634">
    <property type="term" value="C:nucleus"/>
    <property type="evidence" value="ECO:0007669"/>
    <property type="project" value="UniProtKB-SubCell"/>
</dbReference>
<keyword evidence="10" id="KW-0469">Meiosis</keyword>
<dbReference type="PANTHER" id="PTHR21358">
    <property type="entry name" value="PROTEIN MAELSTROM HOMOLOG"/>
    <property type="match status" value="1"/>
</dbReference>
<evidence type="ECO:0000259" key="12">
    <source>
        <dbReference type="PROSITE" id="PS50118"/>
    </source>
</evidence>
<dbReference type="OrthoDB" id="24555at2759"/>
<keyword evidence="7 11" id="KW-0238">DNA-binding</keyword>
<keyword evidence="5" id="KW-0963">Cytoplasm</keyword>
<evidence type="ECO:0000256" key="1">
    <source>
        <dbReference type="ARBA" id="ARBA00004123"/>
    </source>
</evidence>
<keyword evidence="13" id="KW-1185">Reference proteome</keyword>
<evidence type="ECO:0000256" key="4">
    <source>
        <dbReference type="ARBA" id="ARBA00022473"/>
    </source>
</evidence>
<dbReference type="CDD" id="cd21992">
    <property type="entry name" value="HMG-box_MAEL"/>
    <property type="match status" value="1"/>
</dbReference>
<dbReference type="GeneID" id="107226693"/>
<dbReference type="GO" id="GO:0060964">
    <property type="term" value="P:regulation of miRNA-mediated gene silencing"/>
    <property type="evidence" value="ECO:0007669"/>
    <property type="project" value="InterPro"/>
</dbReference>
<evidence type="ECO:0000256" key="3">
    <source>
        <dbReference type="ARBA" id="ARBA00007057"/>
    </source>
</evidence>
<evidence type="ECO:0000256" key="8">
    <source>
        <dbReference type="ARBA" id="ARBA00023158"/>
    </source>
</evidence>
<dbReference type="AlphaFoldDB" id="A0A6J0C922"/>
<dbReference type="GO" id="GO:0034587">
    <property type="term" value="P:piRNA processing"/>
    <property type="evidence" value="ECO:0007669"/>
    <property type="project" value="TreeGrafter"/>
</dbReference>
<sequence>MPKKQQHNAFYFFMQDFRKTQETQGKKFPGGLQEIATVCSPEWQKMTDQQKGPYEARAKNAKVKSGISGMKYTSQGVPITLIEKEAKRKQEFEDNMNDYIKMTVNMTDHIDELISKKFYFIHVNWLCRKLLPNGEGDFYPIEFAVAEFSLKDGVAKPYHEIIDLDVPMGYASDALQHSEATHKISPNPPGGEKNFSIMYQRLRNLLEPETIGDELPPLYTTRGVMEIVPGLLSRMAKTVGQTADMFRVYSLETLFFHIRNTAASKIDTVGFPALTIAEDQIHRDIFDYVSGIACDYHQNIDGATMHCSLSVVIRWAYTICDFCCLDVGIEMKPGAHCPLNTDMDRIRDLKEKRESDMDNLMAESVNRIRSMTGVTEEHRVKTSARTYKEDQERRQNFQPLKIIDHSKLLNSNVPDNKCDPNAPSTSIQSTSTFAKKVERPLRLPRGPSFAMSVSDTEKVPSMDHMNFPAIGGRGINLRKASTEKFPPIGRGRGGTFDN</sequence>
<dbReference type="Gene3D" id="1.10.30.10">
    <property type="entry name" value="High mobility group box domain"/>
    <property type="match status" value="1"/>
</dbReference>
<keyword evidence="8" id="KW-0943">RNA-mediated gene silencing</keyword>
<organism evidence="14">
    <name type="scientific">Neodiprion lecontei</name>
    <name type="common">Redheaded pine sawfly</name>
    <dbReference type="NCBI Taxonomy" id="441921"/>
    <lineage>
        <taxon>Eukaryota</taxon>
        <taxon>Metazoa</taxon>
        <taxon>Ecdysozoa</taxon>
        <taxon>Arthropoda</taxon>
        <taxon>Hexapoda</taxon>
        <taxon>Insecta</taxon>
        <taxon>Pterygota</taxon>
        <taxon>Neoptera</taxon>
        <taxon>Endopterygota</taxon>
        <taxon>Hymenoptera</taxon>
        <taxon>Tenthredinoidea</taxon>
        <taxon>Diprionidae</taxon>
        <taxon>Diprioninae</taxon>
        <taxon>Neodiprion</taxon>
    </lineage>
</organism>
<dbReference type="PROSITE" id="PS50118">
    <property type="entry name" value="HMG_BOX_2"/>
    <property type="match status" value="1"/>
</dbReference>
<dbReference type="SMART" id="SM00398">
    <property type="entry name" value="HMG"/>
    <property type="match status" value="1"/>
</dbReference>
<dbReference type="RefSeq" id="XP_015523077.1">
    <property type="nucleotide sequence ID" value="XM_015667591.2"/>
</dbReference>
<dbReference type="InterPro" id="IPR039259">
    <property type="entry name" value="Protein_maelstrom"/>
</dbReference>
<evidence type="ECO:0000256" key="7">
    <source>
        <dbReference type="ARBA" id="ARBA00023125"/>
    </source>
</evidence>
<dbReference type="InterPro" id="IPR009071">
    <property type="entry name" value="HMG_box_dom"/>
</dbReference>
<comment type="similarity">
    <text evidence="3">Belongs to the maelstrom family.</text>
</comment>
<keyword evidence="6" id="KW-0221">Differentiation</keyword>
<dbReference type="InterPro" id="IPR036910">
    <property type="entry name" value="HMG_box_dom_sf"/>
</dbReference>
<dbReference type="GO" id="GO:0007140">
    <property type="term" value="P:male meiotic nuclear division"/>
    <property type="evidence" value="ECO:0007669"/>
    <property type="project" value="TreeGrafter"/>
</dbReference>
<dbReference type="SUPFAM" id="SSF47095">
    <property type="entry name" value="HMG-box"/>
    <property type="match status" value="1"/>
</dbReference>
<evidence type="ECO:0000256" key="10">
    <source>
        <dbReference type="ARBA" id="ARBA00023254"/>
    </source>
</evidence>
<dbReference type="Pfam" id="PF09011">
    <property type="entry name" value="HMG_box_2"/>
    <property type="match status" value="1"/>
</dbReference>
<evidence type="ECO:0000313" key="13">
    <source>
        <dbReference type="Proteomes" id="UP000829291"/>
    </source>
</evidence>
<accession>A0A6J0C922</accession>
<feature type="domain" description="HMG box" evidence="12">
    <location>
        <begin position="3"/>
        <end position="73"/>
    </location>
</feature>
<keyword evidence="9 11" id="KW-0539">Nucleus</keyword>
<feature type="DNA-binding region" description="HMG box" evidence="11">
    <location>
        <begin position="3"/>
        <end position="73"/>
    </location>
</feature>
<dbReference type="Proteomes" id="UP000829291">
    <property type="component" value="Chromosome 5"/>
</dbReference>
<protein>
    <submittedName>
        <fullName evidence="14">Protein maelstrom homolog isoform X2</fullName>
    </submittedName>
</protein>